<evidence type="ECO:0000256" key="2">
    <source>
        <dbReference type="ARBA" id="ARBA00022448"/>
    </source>
</evidence>
<dbReference type="Pfam" id="PF13715">
    <property type="entry name" value="CarbopepD_reg_2"/>
    <property type="match status" value="1"/>
</dbReference>
<accession>A0ABY7WJ52</accession>
<keyword evidence="4 7" id="KW-0812">Transmembrane</keyword>
<dbReference type="Gene3D" id="2.170.130.10">
    <property type="entry name" value="TonB-dependent receptor, plug domain"/>
    <property type="match status" value="1"/>
</dbReference>
<dbReference type="InterPro" id="IPR023997">
    <property type="entry name" value="TonB-dep_OMP_SusC/RagA_CS"/>
</dbReference>
<dbReference type="SUPFAM" id="SSF49464">
    <property type="entry name" value="Carboxypeptidase regulatory domain-like"/>
    <property type="match status" value="1"/>
</dbReference>
<evidence type="ECO:0000256" key="3">
    <source>
        <dbReference type="ARBA" id="ARBA00022452"/>
    </source>
</evidence>
<gene>
    <name evidence="9" type="ORF">PQ465_19150</name>
</gene>
<evidence type="ECO:0000256" key="1">
    <source>
        <dbReference type="ARBA" id="ARBA00004571"/>
    </source>
</evidence>
<dbReference type="Pfam" id="PF07715">
    <property type="entry name" value="Plug"/>
    <property type="match status" value="1"/>
</dbReference>
<evidence type="ECO:0000256" key="5">
    <source>
        <dbReference type="ARBA" id="ARBA00023136"/>
    </source>
</evidence>
<name>A0ABY7WJ52_9SPHI</name>
<dbReference type="InterPro" id="IPR037066">
    <property type="entry name" value="Plug_dom_sf"/>
</dbReference>
<keyword evidence="2 7" id="KW-0813">Transport</keyword>
<organism evidence="9 10">
    <name type="scientific">Sphingobacterium oryzagri</name>
    <dbReference type="NCBI Taxonomy" id="3025669"/>
    <lineage>
        <taxon>Bacteria</taxon>
        <taxon>Pseudomonadati</taxon>
        <taxon>Bacteroidota</taxon>
        <taxon>Sphingobacteriia</taxon>
        <taxon>Sphingobacteriales</taxon>
        <taxon>Sphingobacteriaceae</taxon>
        <taxon>Sphingobacterium</taxon>
    </lineage>
</organism>
<keyword evidence="10" id="KW-1185">Reference proteome</keyword>
<dbReference type="Pfam" id="PF07660">
    <property type="entry name" value="STN"/>
    <property type="match status" value="1"/>
</dbReference>
<dbReference type="InterPro" id="IPR023996">
    <property type="entry name" value="TonB-dep_OMP_SusC/RagA"/>
</dbReference>
<keyword evidence="5 7" id="KW-0472">Membrane</keyword>
<evidence type="ECO:0000256" key="7">
    <source>
        <dbReference type="PROSITE-ProRule" id="PRU01360"/>
    </source>
</evidence>
<dbReference type="InterPro" id="IPR008969">
    <property type="entry name" value="CarboxyPept-like_regulatory"/>
</dbReference>
<evidence type="ECO:0000256" key="4">
    <source>
        <dbReference type="ARBA" id="ARBA00022692"/>
    </source>
</evidence>
<dbReference type="EMBL" id="CP117880">
    <property type="protein sequence ID" value="WDF68398.1"/>
    <property type="molecule type" value="Genomic_DNA"/>
</dbReference>
<dbReference type="InterPro" id="IPR011662">
    <property type="entry name" value="Secretin/TonB_short_N"/>
</dbReference>
<dbReference type="NCBIfam" id="TIGR04057">
    <property type="entry name" value="SusC_RagA_signa"/>
    <property type="match status" value="1"/>
</dbReference>
<protein>
    <submittedName>
        <fullName evidence="9">SusC/RagA family TonB-linked outer membrane protein</fullName>
    </submittedName>
</protein>
<evidence type="ECO:0000256" key="6">
    <source>
        <dbReference type="ARBA" id="ARBA00023237"/>
    </source>
</evidence>
<keyword evidence="3 7" id="KW-1134">Transmembrane beta strand</keyword>
<sequence>MKINFTYKHSLLIAARCGIFTLLLVFCQLAAQAQSISLHRNSLTLDELFEHLRTVTSYDFVYNETLLRNTKPVNISVDNVSLEQVLAIAFQDQPVSYVIREKTVVIQPRRARQPQVDTQRKIYGHVRDERGNGLSGVTISLFIRQQQFLAVVSAEDGYFEFPFVADASTLRTQHLGYKDQVLKIDPAKNNTYQIAMASQDKQIDEVVVTGMFNRPVENFTGAATTITGEDLRKVSTVDIFRSVAALDPAFNINVDNVTGGNINQMPQVQIRGQNSFPTLSDDVSSNPNQPLFILDGFEVTIDRIKDLDINLINTVVILKDASATAIYGSRGANGVMVINTKAPLPGKIAVSVINDFSITTPDLSVYQMLDARQKLDYEQRLGIYQSSDNPNRQHALTQLYNQRIRAVEGGINTDWRNLAVQAGILNRTSVSLTGGDSTIRYGIHAGTNFQHGVMKGQDRTNYQAQFDFSYLLKKLRFSNSARFYQTTANESPYGSFATYLDMNPYWSPYDANNQTPYYLEEFVATGDYRMTSYITNPLYNASLGVINRNKTLGLQNNFNIRYDILPSLFLESRIGIIKEFGSSDYFLPGSHTSFERVTDPAQRGSYTKGQSERLDYEFATFVNFRKNWNKHLLFSTFSFELGSNSNDGYTVRAVGFATDNLNHLLYASQYAPNTRPTGTENSNNRVGMLLNGNYSYDNRYLLDVSIRRDGSSMYGTERKFGDFWSVGLGWNLHKENFLKNVSAIDRLRLRTTYGATGSLEIPPYSALTQYTYSVSNTYDGNIGVSLENIGNPNLGWQQKNELNAGLDLEMLETRFTLRADYYHSITSQAITQLTLAPSVGMNSYYENFGKIGNQGVELALQYRLINDSRRNIFWTLFVNGLHNKNTLLEISDNLQSLNESLNAQSRTIPNFLYQEGESTTTLYAVPSLGIDPATGDEVFQKRDGTATYIWSAGDKVAVGNTLPKWQGTFGTNFFYRGFEFSAMLNYRWGGQTYNQTLVDRVENINPRLNVDARAYNNAWQQPGDNALYRRVRVGGELEVANDYSLISTRFVENDNILSIASLSLGYLFDRQQFVKRAGFNSIRVRVLSNDLAQFSSMQIERGTTNPFARTYSLSINASF</sequence>
<dbReference type="Proteomes" id="UP001221558">
    <property type="component" value="Chromosome"/>
</dbReference>
<dbReference type="Gene3D" id="2.40.170.20">
    <property type="entry name" value="TonB-dependent receptor, beta-barrel domain"/>
    <property type="match status" value="1"/>
</dbReference>
<evidence type="ECO:0000313" key="10">
    <source>
        <dbReference type="Proteomes" id="UP001221558"/>
    </source>
</evidence>
<comment type="subcellular location">
    <subcellularLocation>
        <location evidence="1 7">Cell outer membrane</location>
        <topology evidence="1 7">Multi-pass membrane protein</topology>
    </subcellularLocation>
</comment>
<dbReference type="InterPro" id="IPR036942">
    <property type="entry name" value="Beta-barrel_TonB_sf"/>
</dbReference>
<keyword evidence="6 7" id="KW-0998">Cell outer membrane</keyword>
<feature type="domain" description="Secretin/TonB short N-terminal" evidence="8">
    <location>
        <begin position="58"/>
        <end position="109"/>
    </location>
</feature>
<dbReference type="InterPro" id="IPR039426">
    <property type="entry name" value="TonB-dep_rcpt-like"/>
</dbReference>
<comment type="similarity">
    <text evidence="7">Belongs to the TonB-dependent receptor family.</text>
</comment>
<evidence type="ECO:0000313" key="9">
    <source>
        <dbReference type="EMBL" id="WDF68398.1"/>
    </source>
</evidence>
<dbReference type="SMART" id="SM00965">
    <property type="entry name" value="STN"/>
    <property type="match status" value="1"/>
</dbReference>
<evidence type="ECO:0000259" key="8">
    <source>
        <dbReference type="SMART" id="SM00965"/>
    </source>
</evidence>
<dbReference type="InterPro" id="IPR012910">
    <property type="entry name" value="Plug_dom"/>
</dbReference>
<dbReference type="RefSeq" id="WP_274267131.1">
    <property type="nucleotide sequence ID" value="NZ_CP117880.1"/>
</dbReference>
<dbReference type="NCBIfam" id="TIGR04056">
    <property type="entry name" value="OMP_RagA_SusC"/>
    <property type="match status" value="1"/>
</dbReference>
<dbReference type="PROSITE" id="PS52016">
    <property type="entry name" value="TONB_DEPENDENT_REC_3"/>
    <property type="match status" value="1"/>
</dbReference>
<dbReference type="SUPFAM" id="SSF56935">
    <property type="entry name" value="Porins"/>
    <property type="match status" value="1"/>
</dbReference>
<reference evidence="9 10" key="1">
    <citation type="submission" date="2023-02" db="EMBL/GenBank/DDBJ databases">
        <title>Genome sequence of Sphingobacterium sp. KACC 22765.</title>
        <authorList>
            <person name="Kim S."/>
            <person name="Heo J."/>
            <person name="Kwon S.-W."/>
        </authorList>
    </citation>
    <scope>NUCLEOTIDE SEQUENCE [LARGE SCALE GENOMIC DNA]</scope>
    <source>
        <strain evidence="9 10">KACC 22765</strain>
    </source>
</reference>
<proteinExistence type="inferred from homology"/>